<dbReference type="Gene3D" id="1.10.10.10">
    <property type="entry name" value="Winged helix-like DNA-binding domain superfamily/Winged helix DNA-binding domain"/>
    <property type="match status" value="1"/>
</dbReference>
<dbReference type="InterPro" id="IPR042197">
    <property type="entry name" value="Apaf_helical"/>
</dbReference>
<keyword evidence="1" id="KW-0677">Repeat</keyword>
<protein>
    <submittedName>
        <fullName evidence="10">Uncharacterized protein</fullName>
    </submittedName>
</protein>
<evidence type="ECO:0000259" key="9">
    <source>
        <dbReference type="Pfam" id="PF23598"/>
    </source>
</evidence>
<dbReference type="InterPro" id="IPR032675">
    <property type="entry name" value="LRR_dom_sf"/>
</dbReference>
<dbReference type="InterPro" id="IPR036388">
    <property type="entry name" value="WH-like_DNA-bd_sf"/>
</dbReference>
<evidence type="ECO:0000256" key="4">
    <source>
        <dbReference type="ARBA" id="ARBA00022840"/>
    </source>
</evidence>
<feature type="coiled-coil region" evidence="5">
    <location>
        <begin position="93"/>
        <end position="144"/>
    </location>
</feature>
<proteinExistence type="predicted"/>
<dbReference type="GO" id="GO:0043531">
    <property type="term" value="F:ADP binding"/>
    <property type="evidence" value="ECO:0007669"/>
    <property type="project" value="InterPro"/>
</dbReference>
<name>A0AAQ3NE59_VIGMU</name>
<organism evidence="10 11">
    <name type="scientific">Vigna mungo</name>
    <name type="common">Black gram</name>
    <name type="synonym">Phaseolus mungo</name>
    <dbReference type="NCBI Taxonomy" id="3915"/>
    <lineage>
        <taxon>Eukaryota</taxon>
        <taxon>Viridiplantae</taxon>
        <taxon>Streptophyta</taxon>
        <taxon>Embryophyta</taxon>
        <taxon>Tracheophyta</taxon>
        <taxon>Spermatophyta</taxon>
        <taxon>Magnoliopsida</taxon>
        <taxon>eudicotyledons</taxon>
        <taxon>Gunneridae</taxon>
        <taxon>Pentapetalae</taxon>
        <taxon>rosids</taxon>
        <taxon>fabids</taxon>
        <taxon>Fabales</taxon>
        <taxon>Fabaceae</taxon>
        <taxon>Papilionoideae</taxon>
        <taxon>50 kb inversion clade</taxon>
        <taxon>NPAAA clade</taxon>
        <taxon>indigoferoid/millettioid clade</taxon>
        <taxon>Phaseoleae</taxon>
        <taxon>Vigna</taxon>
    </lineage>
</organism>
<dbReference type="GO" id="GO:0005524">
    <property type="term" value="F:ATP binding"/>
    <property type="evidence" value="ECO:0007669"/>
    <property type="project" value="UniProtKB-KW"/>
</dbReference>
<keyword evidence="2" id="KW-0547">Nucleotide-binding</keyword>
<dbReference type="InterPro" id="IPR055414">
    <property type="entry name" value="LRR_R13L4/SHOC2-like"/>
</dbReference>
<dbReference type="Pfam" id="PF23559">
    <property type="entry name" value="WHD_DRP"/>
    <property type="match status" value="1"/>
</dbReference>
<dbReference type="PANTHER" id="PTHR36766">
    <property type="entry name" value="PLANT BROAD-SPECTRUM MILDEW RESISTANCE PROTEIN RPW8"/>
    <property type="match status" value="1"/>
</dbReference>
<evidence type="ECO:0000256" key="2">
    <source>
        <dbReference type="ARBA" id="ARBA00022741"/>
    </source>
</evidence>
<accession>A0AAQ3NE59</accession>
<dbReference type="InterPro" id="IPR027417">
    <property type="entry name" value="P-loop_NTPase"/>
</dbReference>
<dbReference type="Proteomes" id="UP001374535">
    <property type="component" value="Chromosome 6"/>
</dbReference>
<dbReference type="Gene3D" id="1.10.8.430">
    <property type="entry name" value="Helical domain of apoptotic protease-activating factors"/>
    <property type="match status" value="1"/>
</dbReference>
<dbReference type="AlphaFoldDB" id="A0AAQ3NE59"/>
<dbReference type="Gene3D" id="3.80.10.10">
    <property type="entry name" value="Ribonuclease Inhibitor"/>
    <property type="match status" value="1"/>
</dbReference>
<dbReference type="InterPro" id="IPR058922">
    <property type="entry name" value="WHD_DRP"/>
</dbReference>
<evidence type="ECO:0000256" key="1">
    <source>
        <dbReference type="ARBA" id="ARBA00022737"/>
    </source>
</evidence>
<sequence length="917" mass="104051">MELYGSKLIWFEGTICLFFSLSWIRKYVQSWNPFINEVDLETLFSLPISSLPFVFQTTMAESFLFSIAESLIAKLASHAFQEASRVVGLYDDLRDLTNTLSSVKAVLLDAQQKQDHNHQLRGWLTHLKIVLSEAEDLLDEFECQTLRNKVVKADGSTKDKVSHFFSTSNPLVFRFKMAQQIKDINNRLDKVAADRDKFSLQIIDVDTRVVHRRDMTHSRVSDSDVIGRKDDKEKIIELLMQQNANDDDTSLPVIPIVGIGGLGKTTLAKFVFNDKRIQECFPSKMWVCVSDDFDIKQLIIKIINSANDVDVPPHQQNLNILDLEQLQNQLKSKLSGKKFLLVLDDVWNEDRVKWVELRNLIQVSAAGSKVVVTTRSHSIASMMGTVPSHILEGLSKEESLSLFVKWAFKEGEEEKHPHLVNIGREIMKKCRGVPLAVRTLGSLLFSKFEESEWEYVSDSEIWNLPQKKDDILPALKLSYDLLPSYLRQCFALFSLYPKDYEFLSNEIAAIWGLLGLIALPKTNRTREDVANQYLHELLSRSFLQEVTNFATFYSFRIHDLVHDLALFVAKDECLYVSSNIQNIPENVGHLSFAESSLFDNLEIKKSASVRTVLFPNGGVGANGEAILNTCLSKFKCLRVLDLSGSTFETLPRSIAKLKHLRYLDISKNLKIKRLPDSICNLQSLQVLLISRCIELEVLPEGLRKLISIRDLAFSTKQIVLPVNEMAKLGSLEYLVIDSCHNVESIFGGVKFPSLKTLSILNCQSLKSMSLDGQNFPELETLVVANCGNLELELWKGDHEEESPKLKLKLVYLVNLPQLVGLPKWVEEAANSLRCLIVSNCENIETLRDWLPTLTNLKSLYLIGCPNLVSLSDNIHHLTALETLTIGDCANLLYKKYEPNVGEFWPKISHIKDIVIYN</sequence>
<gene>
    <name evidence="10" type="ORF">V8G54_019759</name>
</gene>
<reference evidence="10 11" key="1">
    <citation type="journal article" date="2023" name="Life. Sci Alliance">
        <title>Evolutionary insights into 3D genome organization and epigenetic landscape of Vigna mungo.</title>
        <authorList>
            <person name="Junaid A."/>
            <person name="Singh B."/>
            <person name="Bhatia S."/>
        </authorList>
    </citation>
    <scope>NUCLEOTIDE SEQUENCE [LARGE SCALE GENOMIC DNA]</scope>
    <source>
        <strain evidence="10">Urdbean</strain>
    </source>
</reference>
<dbReference type="GO" id="GO:0006952">
    <property type="term" value="P:defense response"/>
    <property type="evidence" value="ECO:0007669"/>
    <property type="project" value="UniProtKB-KW"/>
</dbReference>
<dbReference type="InterPro" id="IPR002182">
    <property type="entry name" value="NB-ARC"/>
</dbReference>
<evidence type="ECO:0000256" key="5">
    <source>
        <dbReference type="SAM" id="Coils"/>
    </source>
</evidence>
<dbReference type="PRINTS" id="PR00364">
    <property type="entry name" value="DISEASERSIST"/>
</dbReference>
<evidence type="ECO:0000259" key="8">
    <source>
        <dbReference type="Pfam" id="PF23559"/>
    </source>
</evidence>
<dbReference type="InterPro" id="IPR041118">
    <property type="entry name" value="Rx_N"/>
</dbReference>
<dbReference type="Gene3D" id="1.20.5.4130">
    <property type="match status" value="1"/>
</dbReference>
<dbReference type="Pfam" id="PF00931">
    <property type="entry name" value="NB-ARC"/>
    <property type="match status" value="1"/>
</dbReference>
<feature type="domain" description="Disease resistance N-terminal" evidence="7">
    <location>
        <begin position="69"/>
        <end position="156"/>
    </location>
</feature>
<dbReference type="Pfam" id="PF18052">
    <property type="entry name" value="Rx_N"/>
    <property type="match status" value="1"/>
</dbReference>
<dbReference type="Pfam" id="PF23598">
    <property type="entry name" value="LRR_14"/>
    <property type="match status" value="1"/>
</dbReference>
<dbReference type="SUPFAM" id="SSF52540">
    <property type="entry name" value="P-loop containing nucleoside triphosphate hydrolases"/>
    <property type="match status" value="1"/>
</dbReference>
<dbReference type="GO" id="GO:0051707">
    <property type="term" value="P:response to other organism"/>
    <property type="evidence" value="ECO:0007669"/>
    <property type="project" value="UniProtKB-ARBA"/>
</dbReference>
<evidence type="ECO:0000259" key="7">
    <source>
        <dbReference type="Pfam" id="PF18052"/>
    </source>
</evidence>
<keyword evidence="4" id="KW-0067">ATP-binding</keyword>
<keyword evidence="5" id="KW-0175">Coiled coil</keyword>
<dbReference type="SUPFAM" id="SSF52058">
    <property type="entry name" value="L domain-like"/>
    <property type="match status" value="1"/>
</dbReference>
<keyword evidence="3" id="KW-0611">Plant defense</keyword>
<evidence type="ECO:0000256" key="3">
    <source>
        <dbReference type="ARBA" id="ARBA00022821"/>
    </source>
</evidence>
<feature type="domain" description="Disease resistance protein winged helix" evidence="8">
    <location>
        <begin position="495"/>
        <end position="565"/>
    </location>
</feature>
<evidence type="ECO:0000313" key="10">
    <source>
        <dbReference type="EMBL" id="WVZ06413.1"/>
    </source>
</evidence>
<dbReference type="FunFam" id="3.40.50.300:FF:001091">
    <property type="entry name" value="Probable disease resistance protein At1g61300"/>
    <property type="match status" value="1"/>
</dbReference>
<evidence type="ECO:0000259" key="6">
    <source>
        <dbReference type="Pfam" id="PF00931"/>
    </source>
</evidence>
<dbReference type="EMBL" id="CP144695">
    <property type="protein sequence ID" value="WVZ06413.1"/>
    <property type="molecule type" value="Genomic_DNA"/>
</dbReference>
<feature type="domain" description="Disease resistance R13L4/SHOC-2-like LRR" evidence="9">
    <location>
        <begin position="629"/>
        <end position="835"/>
    </location>
</feature>
<dbReference type="PANTHER" id="PTHR36766:SF61">
    <property type="entry name" value="NB-ARC DOMAIN DISEASE RESISTANCE PROTEIN"/>
    <property type="match status" value="1"/>
</dbReference>
<keyword evidence="11" id="KW-1185">Reference proteome</keyword>
<feature type="domain" description="NB-ARC" evidence="6">
    <location>
        <begin position="229"/>
        <end position="410"/>
    </location>
</feature>
<evidence type="ECO:0000313" key="11">
    <source>
        <dbReference type="Proteomes" id="UP001374535"/>
    </source>
</evidence>
<dbReference type="Gene3D" id="3.40.50.300">
    <property type="entry name" value="P-loop containing nucleotide triphosphate hydrolases"/>
    <property type="match status" value="1"/>
</dbReference>